<organism evidence="3 4">
    <name type="scientific">Perkinsus olseni</name>
    <name type="common">Perkinsus atlanticus</name>
    <dbReference type="NCBI Taxonomy" id="32597"/>
    <lineage>
        <taxon>Eukaryota</taxon>
        <taxon>Sar</taxon>
        <taxon>Alveolata</taxon>
        <taxon>Perkinsozoa</taxon>
        <taxon>Perkinsea</taxon>
        <taxon>Perkinsida</taxon>
        <taxon>Perkinsidae</taxon>
        <taxon>Perkinsus</taxon>
    </lineage>
</organism>
<evidence type="ECO:0000313" key="3">
    <source>
        <dbReference type="EMBL" id="KAF4685166.1"/>
    </source>
</evidence>
<name>A0A7J6NNA3_PEROL</name>
<proteinExistence type="predicted"/>
<dbReference type="AlphaFoldDB" id="A0A7J6NNA3"/>
<dbReference type="OrthoDB" id="443601at2759"/>
<gene>
    <name evidence="3" type="ORF">FOZ60_006822</name>
</gene>
<sequence length="1174" mass="127008">MTPPRLCSGKGIPPPLLITNASPSPHSKVGAGRGAPPPLPGGKGVPPLPRVPPCGPSPVGATTPPLAAGSPLILRSPPLASPPPPEPPSSASRRTPNSGPHKKKAAALPLGKKLHWKAIPDRLIGSTIWASYDDEGTLARDVAEMKTVFGASAQPGGKKNERKNKIVDDRPKLIEILDQKRAQNAGLVMARLPVELLVEKMENLNTDNMVDASEDDDESFSQGSGPPPGSETTTEGFATVDMLEKLSTILPTPEEAEQLRAYHGDLSLLRPIERRLMPLAVMKRAQFRIKAMIAFLTFPDQLSGAQRSIGVLQEAADQVRSSQKLRRLLFLVLKFGNFVNHGTTDLTTRGYTLESLLKLMEFKSTSVPGVTMLHYVACRLMEGDKGESQPMDLAEELSLVVTATGENTEVIVSTLTTLDRDIQAFQREAQQQSSQYSDEALSSALLGMPQPGWEEVKEEWTACEESLKELRRYAVWLAIVEDFFGTLKAFLDSYKRACNDIRRSPKKFHQLIYPPQAKVPDGLMSELSILGFIDGRRAEERPLEKCRRALCRASMSIPIPSLSQLCDEGAPIEVTDDGHNVLDRSRIGSVVGVIGEDHLVDRAMALLFGTKPSPRSDGVTGLEASVCGDVLTTGTDPSGKGLSKNANNANETGCGQQTGMMMLRARGSINAAASGALKTAPPPASAAERAATYDCVREIVASLSDHVFFVVGSLTVDEQRALEEVLIRASRTNTPVTVLHLIPGCNNMDQLLSAFHHQLDSLYRNAVGGDGSRPLLHPTSYKDYAFCACPSRMAMATNRDTAGMRQHHSIMTKHYAVATESESAEALRQIRNELLLLLRGATAFEPAKSAASIDDGANGVFNSPIDLIRRGLQRTLVRYCAVVTPVAVVDGHDDAADTAAAPSSPVEEAAECCGDDGLMTVDVVKARTEKTPSWGETVCRKIGLTQTPRRDYEARLVVRAPTSTIGEAGKVVPVTQSLMAGEPSLVPRSSVYETLDRDGRTIIKHIDIEAPGVSFDDVEVSVVKREWLSCMLVKPMPEDATSRCNFTENTIAYGSVHRWFWLGSPTMASKTRNTAGDDAGIMYRPVPQPNGISLFNGVLSIQLYRIDTSHVVKQRANHSVTGCSAVTSTTTGQSKQTDTQTTAKKDISSADEESWEAQRDSYSGQSGSHEKIHE</sequence>
<dbReference type="InterPro" id="IPR015425">
    <property type="entry name" value="FH2_Formin"/>
</dbReference>
<dbReference type="PANTHER" id="PTHR46345">
    <property type="entry name" value="INVERTED FORMIN-2"/>
    <property type="match status" value="1"/>
</dbReference>
<dbReference type="SMART" id="SM00498">
    <property type="entry name" value="FH2"/>
    <property type="match status" value="1"/>
</dbReference>
<feature type="region of interest" description="Disordered" evidence="1">
    <location>
        <begin position="1"/>
        <end position="107"/>
    </location>
</feature>
<evidence type="ECO:0000256" key="1">
    <source>
        <dbReference type="SAM" id="MobiDB-lite"/>
    </source>
</evidence>
<feature type="domain" description="FH2" evidence="2">
    <location>
        <begin position="101"/>
        <end position="520"/>
    </location>
</feature>
<dbReference type="InterPro" id="IPR042201">
    <property type="entry name" value="FH2_Formin_sf"/>
</dbReference>
<dbReference type="EMBL" id="JABANP010000275">
    <property type="protein sequence ID" value="KAF4685166.1"/>
    <property type="molecule type" value="Genomic_DNA"/>
</dbReference>
<feature type="compositionally biased region" description="Pro residues" evidence="1">
    <location>
        <begin position="35"/>
        <end position="56"/>
    </location>
</feature>
<reference evidence="3 4" key="1">
    <citation type="submission" date="2020-04" db="EMBL/GenBank/DDBJ databases">
        <title>Perkinsus olseni comparative genomics.</title>
        <authorList>
            <person name="Bogema D.R."/>
        </authorList>
    </citation>
    <scope>NUCLEOTIDE SEQUENCE [LARGE SCALE GENOMIC DNA]</scope>
    <source>
        <strain evidence="3">00978-12</strain>
    </source>
</reference>
<dbReference type="PROSITE" id="PS51444">
    <property type="entry name" value="FH2"/>
    <property type="match status" value="1"/>
</dbReference>
<evidence type="ECO:0000313" key="4">
    <source>
        <dbReference type="Proteomes" id="UP000541610"/>
    </source>
</evidence>
<dbReference type="Proteomes" id="UP000541610">
    <property type="component" value="Unassembled WGS sequence"/>
</dbReference>
<dbReference type="PANTHER" id="PTHR46345:SF8">
    <property type="entry name" value="FORMIN 3, ISOFORM B"/>
    <property type="match status" value="1"/>
</dbReference>
<evidence type="ECO:0000259" key="2">
    <source>
        <dbReference type="PROSITE" id="PS51444"/>
    </source>
</evidence>
<feature type="compositionally biased region" description="Pro residues" evidence="1">
    <location>
        <begin position="79"/>
        <end position="88"/>
    </location>
</feature>
<feature type="compositionally biased region" description="Low complexity" evidence="1">
    <location>
        <begin position="220"/>
        <end position="235"/>
    </location>
</feature>
<dbReference type="SUPFAM" id="SSF101447">
    <property type="entry name" value="Formin homology 2 domain (FH2 domain)"/>
    <property type="match status" value="1"/>
</dbReference>
<comment type="caution">
    <text evidence="3">The sequence shown here is derived from an EMBL/GenBank/DDBJ whole genome shotgun (WGS) entry which is preliminary data.</text>
</comment>
<feature type="region of interest" description="Disordered" evidence="1">
    <location>
        <begin position="209"/>
        <end position="235"/>
    </location>
</feature>
<feature type="compositionally biased region" description="Polar residues" evidence="1">
    <location>
        <begin position="1124"/>
        <end position="1134"/>
    </location>
</feature>
<dbReference type="Pfam" id="PF02181">
    <property type="entry name" value="FH2"/>
    <property type="match status" value="1"/>
</dbReference>
<protein>
    <recommendedName>
        <fullName evidence="2">FH2 domain-containing protein</fullName>
    </recommendedName>
</protein>
<accession>A0A7J6NNA3</accession>
<feature type="region of interest" description="Disordered" evidence="1">
    <location>
        <begin position="1124"/>
        <end position="1174"/>
    </location>
</feature>
<dbReference type="Gene3D" id="1.20.58.2220">
    <property type="entry name" value="Formin, FH2 domain"/>
    <property type="match status" value="1"/>
</dbReference>